<dbReference type="PANTHER" id="PTHR33376">
    <property type="match status" value="1"/>
</dbReference>
<dbReference type="GeneID" id="93166328"/>
<comment type="caution">
    <text evidence="4">The sequence shown here is derived from an EMBL/GenBank/DDBJ whole genome shotgun (WGS) entry which is preliminary data.</text>
</comment>
<dbReference type="Pfam" id="PF03480">
    <property type="entry name" value="DctP"/>
    <property type="match status" value="1"/>
</dbReference>
<keyword evidence="1 3" id="KW-0732">Signal</keyword>
<dbReference type="OrthoDB" id="9815946at2"/>
<proteinExistence type="predicted"/>
<evidence type="ECO:0000256" key="3">
    <source>
        <dbReference type="SAM" id="SignalP"/>
    </source>
</evidence>
<protein>
    <submittedName>
        <fullName evidence="4">Uncharacterized protein</fullName>
    </submittedName>
</protein>
<name>A0A0J9DYP3_9FIRM</name>
<dbReference type="InterPro" id="IPR018389">
    <property type="entry name" value="DctP_fam"/>
</dbReference>
<evidence type="ECO:0000313" key="5">
    <source>
        <dbReference type="Proteomes" id="UP000037392"/>
    </source>
</evidence>
<dbReference type="RefSeq" id="WP_048929204.1">
    <property type="nucleotide sequence ID" value="NZ_KQ235875.1"/>
</dbReference>
<dbReference type="PANTHER" id="PTHR33376:SF5">
    <property type="entry name" value="EXTRACYTOPLASMIC SOLUTE RECEPTOR PROTEIN"/>
    <property type="match status" value="1"/>
</dbReference>
<dbReference type="EMBL" id="ADLK01000089">
    <property type="protein sequence ID" value="KMW08345.1"/>
    <property type="molecule type" value="Genomic_DNA"/>
</dbReference>
<feature type="signal peptide" evidence="3">
    <location>
        <begin position="1"/>
        <end position="22"/>
    </location>
</feature>
<organism evidence="4 5">
    <name type="scientific">[Clostridium] citroniae WAL-19142</name>
    <dbReference type="NCBI Taxonomy" id="742734"/>
    <lineage>
        <taxon>Bacteria</taxon>
        <taxon>Bacillati</taxon>
        <taxon>Bacillota</taxon>
        <taxon>Clostridia</taxon>
        <taxon>Lachnospirales</taxon>
        <taxon>Lachnospiraceae</taxon>
        <taxon>Enterocloster</taxon>
    </lineage>
</organism>
<dbReference type="InterPro" id="IPR038404">
    <property type="entry name" value="TRAP_DctP_sf"/>
</dbReference>
<dbReference type="Gene3D" id="3.40.190.170">
    <property type="entry name" value="Bacterial extracellular solute-binding protein, family 7"/>
    <property type="match status" value="1"/>
</dbReference>
<reference evidence="4 5" key="1">
    <citation type="submission" date="2011-04" db="EMBL/GenBank/DDBJ databases">
        <title>The Genome Sequence of Clostridium citroniae WAL-19142.</title>
        <authorList>
            <consortium name="The Broad Institute Genome Sequencing Platform"/>
            <person name="Earl A."/>
            <person name="Ward D."/>
            <person name="Feldgarden M."/>
            <person name="Gevers D."/>
            <person name="Warren Y.A."/>
            <person name="Tyrrell K.L."/>
            <person name="Citron D.M."/>
            <person name="Goldstein E.J."/>
            <person name="Daigneault M."/>
            <person name="Allen-Vercoe E."/>
            <person name="Young S.K."/>
            <person name="Zeng Q."/>
            <person name="Gargeya S."/>
            <person name="Fitzgerald M."/>
            <person name="Haas B."/>
            <person name="Abouelleil A."/>
            <person name="Alvarado L."/>
            <person name="Arachchi H.M."/>
            <person name="Berlin A."/>
            <person name="Brown A."/>
            <person name="Chapman S.B."/>
            <person name="Chen Z."/>
            <person name="Dunbar C."/>
            <person name="Freedman E."/>
            <person name="Gearin G."/>
            <person name="Gellesch M."/>
            <person name="Goldberg J."/>
            <person name="Griggs A."/>
            <person name="Gujja S."/>
            <person name="Heilman E.R."/>
            <person name="Heiman D."/>
            <person name="Howarth C."/>
            <person name="Larson L."/>
            <person name="Lui A."/>
            <person name="MacDonald P.J."/>
            <person name="Mehta T."/>
            <person name="Montmayeur A."/>
            <person name="Murphy C."/>
            <person name="Neiman D."/>
            <person name="Pearson M."/>
            <person name="Priest M."/>
            <person name="Roberts A."/>
            <person name="Saif S."/>
            <person name="Shea T."/>
            <person name="Shenoy N."/>
            <person name="Sisk P."/>
            <person name="Stolte C."/>
            <person name="Sykes S."/>
            <person name="White J."/>
            <person name="Yandava C."/>
            <person name="Wortman J."/>
            <person name="Nusbaum C."/>
            <person name="Birren B."/>
        </authorList>
    </citation>
    <scope>NUCLEOTIDE SEQUENCE [LARGE SCALE GENOMIC DNA]</scope>
    <source>
        <strain evidence="4 5">WAL-19142</strain>
    </source>
</reference>
<sequence length="368" mass="40464">MYKKNRSLLLAMIMLVSSSLLYGCGGNKETEAPAKAPKAESAVETDAKTDETGSSGVDYGSLELTMGSTGAADDISTQAMTYMKEYIEEKSGGAIVVNTFPSSQLGAAVDQLEMTGQGSIDLFLEANFMTNNGVTEAKVGSLTFTCTSKEDYRKINESELCEGWKDKFCELNNIKVIANNWYRNGTALVSNREIHTVEDMKGLKVRVPQVDITMESFSEVGMNPTPIAYNESLLALQQGIVEAIWCTEDAAYTMGFYEVAQYLIELNSYFDSMYVYMNNDLYNSITDVQRDLIVEAALEAGKYYSELADEALVTNVVKMKESGIEVISLPPEEVAKLQAPMEAMADKYEAAGEWPVGTYDEILEILGK</sequence>
<dbReference type="AlphaFoldDB" id="A0A0J9DYP3"/>
<accession>A0A0J9DYP3</accession>
<dbReference type="GO" id="GO:0055085">
    <property type="term" value="P:transmembrane transport"/>
    <property type="evidence" value="ECO:0007669"/>
    <property type="project" value="InterPro"/>
</dbReference>
<dbReference type="Proteomes" id="UP000037392">
    <property type="component" value="Unassembled WGS sequence"/>
</dbReference>
<evidence type="ECO:0000313" key="4">
    <source>
        <dbReference type="EMBL" id="KMW08345.1"/>
    </source>
</evidence>
<dbReference type="PROSITE" id="PS51257">
    <property type="entry name" value="PROKAR_LIPOPROTEIN"/>
    <property type="match status" value="1"/>
</dbReference>
<gene>
    <name evidence="4" type="ORF">HMPREF9470_00758</name>
</gene>
<feature type="region of interest" description="Disordered" evidence="2">
    <location>
        <begin position="29"/>
        <end position="61"/>
    </location>
</feature>
<feature type="compositionally biased region" description="Low complexity" evidence="2">
    <location>
        <begin position="33"/>
        <end position="42"/>
    </location>
</feature>
<evidence type="ECO:0000256" key="2">
    <source>
        <dbReference type="SAM" id="MobiDB-lite"/>
    </source>
</evidence>
<dbReference type="NCBIfam" id="NF037995">
    <property type="entry name" value="TRAP_S1"/>
    <property type="match status" value="1"/>
</dbReference>
<dbReference type="PATRIC" id="fig|742734.4.peg.807"/>
<feature type="chain" id="PRO_5039265205" evidence="3">
    <location>
        <begin position="23"/>
        <end position="368"/>
    </location>
</feature>
<evidence type="ECO:0000256" key="1">
    <source>
        <dbReference type="ARBA" id="ARBA00022729"/>
    </source>
</evidence>
<dbReference type="SUPFAM" id="SSF53850">
    <property type="entry name" value="Periplasmic binding protein-like II"/>
    <property type="match status" value="1"/>
</dbReference>
<dbReference type="CDD" id="cd13603">
    <property type="entry name" value="PBP2_TRAP_Siap_TeaA_like"/>
    <property type="match status" value="1"/>
</dbReference>